<evidence type="ECO:0008006" key="5">
    <source>
        <dbReference type="Google" id="ProtNLM"/>
    </source>
</evidence>
<dbReference type="VEuPathDB" id="CryptoDB:Vbra_235"/>
<keyword evidence="2" id="KW-1133">Transmembrane helix</keyword>
<evidence type="ECO:0000256" key="2">
    <source>
        <dbReference type="SAM" id="Phobius"/>
    </source>
</evidence>
<dbReference type="InterPro" id="IPR029058">
    <property type="entry name" value="AB_hydrolase_fold"/>
</dbReference>
<dbReference type="Proteomes" id="UP000041254">
    <property type="component" value="Unassembled WGS sequence"/>
</dbReference>
<organism evidence="3 4">
    <name type="scientific">Vitrella brassicaformis (strain CCMP3155)</name>
    <dbReference type="NCBI Taxonomy" id="1169540"/>
    <lineage>
        <taxon>Eukaryota</taxon>
        <taxon>Sar</taxon>
        <taxon>Alveolata</taxon>
        <taxon>Colpodellida</taxon>
        <taxon>Vitrellaceae</taxon>
        <taxon>Vitrella</taxon>
    </lineage>
</organism>
<name>A0A0G4F600_VITBC</name>
<feature type="region of interest" description="Disordered" evidence="1">
    <location>
        <begin position="1"/>
        <end position="28"/>
    </location>
</feature>
<sequence length="463" mass="51708">MQPNPSGLDLQAIQYPPADPEGRAAAEPPRGIYSAAQSNPAVIGSRLPMDAEAGDEEAERRALVIVPGFCEPPEGRAWGSRTRRARMGAQLDEVVKAIKAKKDGQVEGGVQVASLCDVNGSMCARLSNVPSIGPLRPFTVDAYEVYWHDLIDELDSQELPERIGRTVLLFFYWLSPSIYRPPLPVSLRISLFVAVASCLIWLYALLPSLLIFIANTSGVPEDEKTGAVDKKFFIEMAWAGRRMGSWIPRGIIVLLKLALPATLVMNIADFCRRYIRNEPAGSGVRDAIAGRVRDRVRYLRDCGYQQITVVGYSFGAAAAVNGLASYISDQQRQQQAARPSALAEATTTLPTGGANPAPQDEITIRLVTIAGPLDVFKRQSSEIMEKDIDVCYESDKIARWFDFWSKADWMCYMTPFPKSLPGYREQPEVDQPDMKWYQRVVFLPHRRYWDKQEVIDEIVRFDS</sequence>
<dbReference type="AlphaFoldDB" id="A0A0G4F600"/>
<evidence type="ECO:0000256" key="1">
    <source>
        <dbReference type="SAM" id="MobiDB-lite"/>
    </source>
</evidence>
<evidence type="ECO:0000313" key="3">
    <source>
        <dbReference type="EMBL" id="CEM07925.1"/>
    </source>
</evidence>
<keyword evidence="4" id="KW-1185">Reference proteome</keyword>
<feature type="transmembrane region" description="Helical" evidence="2">
    <location>
        <begin position="246"/>
        <end position="268"/>
    </location>
</feature>
<dbReference type="SUPFAM" id="SSF53474">
    <property type="entry name" value="alpha/beta-Hydrolases"/>
    <property type="match status" value="1"/>
</dbReference>
<feature type="transmembrane region" description="Helical" evidence="2">
    <location>
        <begin position="189"/>
        <end position="214"/>
    </location>
</feature>
<dbReference type="InParanoid" id="A0A0G4F600"/>
<gene>
    <name evidence="3" type="ORF">Vbra_235</name>
</gene>
<protein>
    <recommendedName>
        <fullName evidence="5">Fungal lipase-like domain-containing protein</fullName>
    </recommendedName>
</protein>
<evidence type="ECO:0000313" key="4">
    <source>
        <dbReference type="Proteomes" id="UP000041254"/>
    </source>
</evidence>
<accession>A0A0G4F600</accession>
<reference evidence="3 4" key="1">
    <citation type="submission" date="2014-11" db="EMBL/GenBank/DDBJ databases">
        <authorList>
            <person name="Zhu J."/>
            <person name="Qi W."/>
            <person name="Song R."/>
        </authorList>
    </citation>
    <scope>NUCLEOTIDE SEQUENCE [LARGE SCALE GENOMIC DNA]</scope>
</reference>
<dbReference type="EMBL" id="CDMY01000381">
    <property type="protein sequence ID" value="CEM07925.1"/>
    <property type="molecule type" value="Genomic_DNA"/>
</dbReference>
<keyword evidence="2" id="KW-0472">Membrane</keyword>
<keyword evidence="2" id="KW-0812">Transmembrane</keyword>
<proteinExistence type="predicted"/>